<proteinExistence type="inferred from homology"/>
<evidence type="ECO:0000259" key="3">
    <source>
        <dbReference type="Pfam" id="PF02769"/>
    </source>
</evidence>
<dbReference type="InterPro" id="IPR036676">
    <property type="entry name" value="PurM-like_C_sf"/>
</dbReference>
<dbReference type="InterPro" id="IPR036921">
    <property type="entry name" value="PurM-like_N_sf"/>
</dbReference>
<comment type="similarity">
    <text evidence="1">Belongs to the HypE family.</text>
</comment>
<accession>A0A9D2I768</accession>
<dbReference type="InterPro" id="IPR011854">
    <property type="entry name" value="HypE"/>
</dbReference>
<dbReference type="Gene3D" id="3.90.650.10">
    <property type="entry name" value="PurM-like C-terminal domain"/>
    <property type="match status" value="1"/>
</dbReference>
<dbReference type="Pfam" id="PF02769">
    <property type="entry name" value="AIRS_C"/>
    <property type="match status" value="1"/>
</dbReference>
<feature type="domain" description="PurM-like N-terminal" evidence="2">
    <location>
        <begin position="34"/>
        <end position="139"/>
    </location>
</feature>
<dbReference type="InterPro" id="IPR010918">
    <property type="entry name" value="PurM-like_C_dom"/>
</dbReference>
<dbReference type="PANTHER" id="PTHR30303:SF4">
    <property type="entry name" value="HYDROGENASE EXPRESSION_FORMATION PROTEIN HYPE"/>
    <property type="match status" value="1"/>
</dbReference>
<evidence type="ECO:0000256" key="1">
    <source>
        <dbReference type="ARBA" id="ARBA00006243"/>
    </source>
</evidence>
<reference evidence="4" key="1">
    <citation type="journal article" date="2021" name="PeerJ">
        <title>Extensive microbial diversity within the chicken gut microbiome revealed by metagenomics and culture.</title>
        <authorList>
            <person name="Gilroy R."/>
            <person name="Ravi A."/>
            <person name="Getino M."/>
            <person name="Pursley I."/>
            <person name="Horton D.L."/>
            <person name="Alikhan N.F."/>
            <person name="Baker D."/>
            <person name="Gharbi K."/>
            <person name="Hall N."/>
            <person name="Watson M."/>
            <person name="Adriaenssens E.M."/>
            <person name="Foster-Nyarko E."/>
            <person name="Jarju S."/>
            <person name="Secka A."/>
            <person name="Antonio M."/>
            <person name="Oren A."/>
            <person name="Chaudhuri R.R."/>
            <person name="La Ragione R."/>
            <person name="Hildebrand F."/>
            <person name="Pallen M.J."/>
        </authorList>
    </citation>
    <scope>NUCLEOTIDE SEQUENCE</scope>
    <source>
        <strain evidence="4">CHK179-7159</strain>
    </source>
</reference>
<dbReference type="PANTHER" id="PTHR30303">
    <property type="entry name" value="HYDROGENASE ISOENZYMES FORMATION PROTEIN HYPE"/>
    <property type="match status" value="1"/>
</dbReference>
<sequence>MNVGKIQESVLKRSVIRQLKTKTEEVICGAGLAEDCAILSFQPGGDLLVSSSAAVKTGFDAVSYGIHTAVNNIAASGGKPAAVWLTVLLPPSAKEDELKNVMTQAEQVCAGLHVQIAGGHTEVTSAVSRIILSVTVAGSAPPENTVRTSSLHPGAELVVTKWVGLGGTAVAAKEKEGELLSRFPAYLVEEAKGFDRYLSILPEAAAAVKSGVCAMTDVSEGGIFGALWEMGESSGVGLEIDLKKIPIRQETVEICNYLDLNPYELLSTGSLLIAADDGYALADSLRKAGIPAAVVGKAVSGNDRVVFNGEEKRFLGPVRTDEIHKIL</sequence>
<dbReference type="CDD" id="cd06061">
    <property type="entry name" value="PurM-like1"/>
    <property type="match status" value="1"/>
</dbReference>
<protein>
    <submittedName>
        <fullName evidence="4">AIR synthase family protein</fullName>
    </submittedName>
</protein>
<dbReference type="Pfam" id="PF00586">
    <property type="entry name" value="AIRS"/>
    <property type="match status" value="1"/>
</dbReference>
<gene>
    <name evidence="4" type="ORF">H9717_15965</name>
</gene>
<comment type="caution">
    <text evidence="4">The sequence shown here is derived from an EMBL/GenBank/DDBJ whole genome shotgun (WGS) entry which is preliminary data.</text>
</comment>
<dbReference type="AlphaFoldDB" id="A0A9D2I768"/>
<dbReference type="Gene3D" id="3.30.1330.10">
    <property type="entry name" value="PurM-like, N-terminal domain"/>
    <property type="match status" value="1"/>
</dbReference>
<dbReference type="SUPFAM" id="SSF56042">
    <property type="entry name" value="PurM C-terminal domain-like"/>
    <property type="match status" value="1"/>
</dbReference>
<feature type="domain" description="PurM-like C-terminal" evidence="3">
    <location>
        <begin position="153"/>
        <end position="303"/>
    </location>
</feature>
<dbReference type="GO" id="GO:0051604">
    <property type="term" value="P:protein maturation"/>
    <property type="evidence" value="ECO:0007669"/>
    <property type="project" value="TreeGrafter"/>
</dbReference>
<dbReference type="Proteomes" id="UP000886858">
    <property type="component" value="Unassembled WGS sequence"/>
</dbReference>
<evidence type="ECO:0000313" key="5">
    <source>
        <dbReference type="Proteomes" id="UP000886858"/>
    </source>
</evidence>
<organism evidence="4 5">
    <name type="scientific">Candidatus Eisenbergiella merdipullorum</name>
    <dbReference type="NCBI Taxonomy" id="2838553"/>
    <lineage>
        <taxon>Bacteria</taxon>
        <taxon>Bacillati</taxon>
        <taxon>Bacillota</taxon>
        <taxon>Clostridia</taxon>
        <taxon>Lachnospirales</taxon>
        <taxon>Lachnospiraceae</taxon>
        <taxon>Eisenbergiella</taxon>
    </lineage>
</organism>
<dbReference type="InterPro" id="IPR016188">
    <property type="entry name" value="PurM-like_N"/>
</dbReference>
<evidence type="ECO:0000313" key="4">
    <source>
        <dbReference type="EMBL" id="HJA94581.1"/>
    </source>
</evidence>
<dbReference type="SUPFAM" id="SSF55326">
    <property type="entry name" value="PurM N-terminal domain-like"/>
    <property type="match status" value="1"/>
</dbReference>
<evidence type="ECO:0000259" key="2">
    <source>
        <dbReference type="Pfam" id="PF00586"/>
    </source>
</evidence>
<dbReference type="EMBL" id="DWYY01000185">
    <property type="protein sequence ID" value="HJA94581.1"/>
    <property type="molecule type" value="Genomic_DNA"/>
</dbReference>
<reference evidence="4" key="2">
    <citation type="submission" date="2021-04" db="EMBL/GenBank/DDBJ databases">
        <authorList>
            <person name="Gilroy R."/>
        </authorList>
    </citation>
    <scope>NUCLEOTIDE SEQUENCE</scope>
    <source>
        <strain evidence="4">CHK179-7159</strain>
    </source>
</reference>
<name>A0A9D2I768_9FIRM</name>